<keyword evidence="3" id="KW-1185">Reference proteome</keyword>
<evidence type="ECO:0000313" key="3">
    <source>
        <dbReference type="Proteomes" id="UP001642464"/>
    </source>
</evidence>
<evidence type="ECO:0000313" key="1">
    <source>
        <dbReference type="EMBL" id="CAK9026859.1"/>
    </source>
</evidence>
<dbReference type="Proteomes" id="UP001642464">
    <property type="component" value="Unassembled WGS sequence"/>
</dbReference>
<organism evidence="1 3">
    <name type="scientific">Durusdinium trenchii</name>
    <dbReference type="NCBI Taxonomy" id="1381693"/>
    <lineage>
        <taxon>Eukaryota</taxon>
        <taxon>Sar</taxon>
        <taxon>Alveolata</taxon>
        <taxon>Dinophyceae</taxon>
        <taxon>Suessiales</taxon>
        <taxon>Symbiodiniaceae</taxon>
        <taxon>Durusdinium</taxon>
    </lineage>
</organism>
<accession>A0ABP0KLL2</accession>
<dbReference type="EMBL" id="CAXAMM010011781">
    <property type="protein sequence ID" value="CAK9027033.1"/>
    <property type="molecule type" value="Genomic_DNA"/>
</dbReference>
<proteinExistence type="predicted"/>
<gene>
    <name evidence="1" type="ORF">SCF082_LOCUS17695</name>
    <name evidence="2" type="ORF">SCF082_LOCUS17747</name>
</gene>
<dbReference type="EMBL" id="CAXAMM010011725">
    <property type="protein sequence ID" value="CAK9026859.1"/>
    <property type="molecule type" value="Genomic_DNA"/>
</dbReference>
<reference evidence="1 3" key="1">
    <citation type="submission" date="2024-02" db="EMBL/GenBank/DDBJ databases">
        <authorList>
            <person name="Chen Y."/>
            <person name="Shah S."/>
            <person name="Dougan E. K."/>
            <person name="Thang M."/>
            <person name="Chan C."/>
        </authorList>
    </citation>
    <scope>NUCLEOTIDE SEQUENCE [LARGE SCALE GENOMIC DNA]</scope>
</reference>
<comment type="caution">
    <text evidence="1">The sequence shown here is derived from an EMBL/GenBank/DDBJ whole genome shotgun (WGS) entry which is preliminary data.</text>
</comment>
<protein>
    <submittedName>
        <fullName evidence="1">Protein NLRC3</fullName>
    </submittedName>
</protein>
<evidence type="ECO:0000313" key="2">
    <source>
        <dbReference type="EMBL" id="CAK9027033.1"/>
    </source>
</evidence>
<name>A0ABP0KLL2_9DINO</name>
<sequence>MSAMASVATVPVSFGTQQPDGSTFYGSFEAQTTYPSRGSFMPPSPPPPAPRALSRPRVSGVQSPLPPLVQPKGDVAPMLPERSPCGPMKSLDPPGLIAAGIPWLDSLSPWQPTRPPSPMPVARARSVSPCPSPIHRVVRTTRHAAPCASCCRAPVPILPSTARSITRMVTTPSQPPVRSYSRSPSPTTRLPSPDLRGAHRAVDAPLPPASARRRRKLKTASHSEVEAKVDGLEEIRRWEARLGAGPEHRGSSDTSTDATSSVPLSRLERHVFRRKLFAQELAQIERLLSDEGDLRSAAAQEFRWALHSGGRSSDRSDALIDTAAALTALRQLSYLYGLPALDADVARTCFGPSVDFETFASALPSLLRRAQSLAQDGLAY</sequence>